<dbReference type="SMART" id="SM00682">
    <property type="entry name" value="G2F"/>
    <property type="match status" value="1"/>
</dbReference>
<keyword evidence="4 9" id="KW-0245">EGF-like domain</keyword>
<dbReference type="SMART" id="SM00539">
    <property type="entry name" value="NIDO"/>
    <property type="match status" value="1"/>
</dbReference>
<feature type="repeat" description="LDL-receptor class B" evidence="10">
    <location>
        <begin position="824"/>
        <end position="866"/>
    </location>
</feature>
<dbReference type="InterPro" id="IPR050778">
    <property type="entry name" value="Cueball_EGF_LRP_Nidogen"/>
</dbReference>
<evidence type="ECO:0000256" key="10">
    <source>
        <dbReference type="PROSITE-ProRule" id="PRU00461"/>
    </source>
</evidence>
<dbReference type="SMART" id="SM00181">
    <property type="entry name" value="EGF"/>
    <property type="match status" value="3"/>
</dbReference>
<sequence length="1038" mass="113872">MLAASSWSRAVWTRALLLPLLLAGPGGCLSRQELFPFGPAHGDLELEDGDDLVSPALELSGALRFYDRSDIGSVYVTTNGIIATSEPPAKESHPGLFPPTFGAVAPFLADLDTTDGLGKVYYREDFSPSITQRAAECVQRGFPEISFQPSTVVVVTWESVAPYQGPSRDTDQEGKRNTFQAVLASSDSSSYAIFLYPEDGLQFHTTFSKKENSQVPAVVAFSQGSVGYLWKSNGAYNIFANDRESIENLAKSSNSGQQGVWVFEIGSPATTSGVVPADVILGTEDGAEYDDEDEDYVLVTTRPGLEDVGTMPFTYKALRRGGADTYSVPSVLSPRRAATEKPLGPPTERTRSFQLAVETFHQQHPQVLDVDEVEETGVVFSYNTDSRQTCASNRHQCSVHAECRDYATGFCCSCVAGYMGNGRQCVAEGSPQRVNGKVKGRIFVGNSQVPIVFENTDLHSYVVMNHGRSYTAISTIPETVGYSLLPLAPVGGIIGWMFAVEQDGFKNGFSITGGEFTRQAEVTFVEHPGKLVIKQRFSGIDEHGHLTIDTELEGRVPQIPFGSSVHIEPYTELYHYSNSVITSSSTREYTVTEPERDGAAPSHIYTYQWRQTITFQECVHDDSRRALPGTQQLSVDSVFVLYNQEERILRYALSNSIGPVREGSPDALQNPCYIGTHGCDTNAACRPGSRTQFTCECSIGFRGDGRTCYGLSTVAPPMHQGPAVPTAVIPLPPGTHLLFAQTGKIERLPLEGNTMRKTEAKAFLHVPAKVIIGLAFDCVDRMVYWTDISEPSIGRASLHGGEPTVIIRQDLGSPEGIALDHLGRNIFWTDSNLDRIEVAKLDGTQRRVLFETDLVNPRGIVTDSVRGNLYWTDWNRDNPKIETSYMDGTNRRILVQDDLGLPNGLTFDAFSSQLCWVDAGTNRAECLNPIQPSRRRVLEGLHYPFAVTSFGKNLYYTDWKMNSVVALDLAISKETDAFHPHKQTRPYGITTALSQCPQGHNYCSVNNGGCTHLCLATPGSRTCRCPDNTLGVDCIEQK</sequence>
<organism evidence="15 16">
    <name type="scientific">Aotus nancymaae</name>
    <name type="common">Ma's night monkey</name>
    <dbReference type="NCBI Taxonomy" id="37293"/>
    <lineage>
        <taxon>Eukaryota</taxon>
        <taxon>Metazoa</taxon>
        <taxon>Chordata</taxon>
        <taxon>Craniata</taxon>
        <taxon>Vertebrata</taxon>
        <taxon>Euteleostomi</taxon>
        <taxon>Mammalia</taxon>
        <taxon>Eutheria</taxon>
        <taxon>Euarchontoglires</taxon>
        <taxon>Primates</taxon>
        <taxon>Haplorrhini</taxon>
        <taxon>Platyrrhini</taxon>
        <taxon>Aotidae</taxon>
        <taxon>Aotus</taxon>
    </lineage>
</organism>
<feature type="signal peptide" evidence="11">
    <location>
        <begin position="1"/>
        <end position="30"/>
    </location>
</feature>
<evidence type="ECO:0000256" key="1">
    <source>
        <dbReference type="ARBA" id="ARBA00004498"/>
    </source>
</evidence>
<name>A0A2K5CS40_AOTNA</name>
<dbReference type="PROSITE" id="PS01186">
    <property type="entry name" value="EGF_2"/>
    <property type="match status" value="2"/>
</dbReference>
<keyword evidence="3" id="KW-0272">Extracellular matrix</keyword>
<dbReference type="SUPFAM" id="SSF57184">
    <property type="entry name" value="Growth factor receptor domain"/>
    <property type="match status" value="1"/>
</dbReference>
<keyword evidence="8" id="KW-0325">Glycoprotein</keyword>
<dbReference type="PANTHER" id="PTHR46513:SF6">
    <property type="entry name" value="NIDOGEN-1"/>
    <property type="match status" value="1"/>
</dbReference>
<feature type="domain" description="NIDO" evidence="14">
    <location>
        <begin position="106"/>
        <end position="268"/>
    </location>
</feature>
<dbReference type="Pfam" id="PF14670">
    <property type="entry name" value="FXa_inhibition"/>
    <property type="match status" value="1"/>
</dbReference>
<evidence type="ECO:0000256" key="9">
    <source>
        <dbReference type="PROSITE-ProRule" id="PRU00076"/>
    </source>
</evidence>
<protein>
    <submittedName>
        <fullName evidence="15">Nidogen 1</fullName>
    </submittedName>
</protein>
<dbReference type="FunFam" id="2.10.25.10:FF:000281">
    <property type="entry name" value="Nidogen 1"/>
    <property type="match status" value="1"/>
</dbReference>
<reference evidence="15" key="2">
    <citation type="submission" date="2025-09" db="UniProtKB">
        <authorList>
            <consortium name="Ensembl"/>
        </authorList>
    </citation>
    <scope>IDENTIFICATION</scope>
</reference>
<dbReference type="InterPro" id="IPR009017">
    <property type="entry name" value="GFP"/>
</dbReference>
<comment type="subcellular location">
    <subcellularLocation>
        <location evidence="1">Secreted</location>
        <location evidence="1">Extracellular space</location>
        <location evidence="1">Extracellular matrix</location>
    </subcellularLocation>
</comment>
<dbReference type="GO" id="GO:0042813">
    <property type="term" value="F:Wnt receptor activity"/>
    <property type="evidence" value="ECO:0007669"/>
    <property type="project" value="TreeGrafter"/>
</dbReference>
<dbReference type="PROSITE" id="PS50026">
    <property type="entry name" value="EGF_3"/>
    <property type="match status" value="1"/>
</dbReference>
<dbReference type="Pfam" id="PF12947">
    <property type="entry name" value="EGF_3"/>
    <property type="match status" value="2"/>
</dbReference>
<dbReference type="AlphaFoldDB" id="A0A2K5CS40"/>
<dbReference type="Pfam" id="PF00058">
    <property type="entry name" value="Ldl_recept_b"/>
    <property type="match status" value="3"/>
</dbReference>
<dbReference type="Pfam" id="PF06119">
    <property type="entry name" value="NIDO"/>
    <property type="match status" value="1"/>
</dbReference>
<dbReference type="PANTHER" id="PTHR46513">
    <property type="entry name" value="VITELLOGENIN RECEPTOR-LIKE PROTEIN-RELATED-RELATED"/>
    <property type="match status" value="1"/>
</dbReference>
<dbReference type="InterPro" id="IPR000742">
    <property type="entry name" value="EGF"/>
</dbReference>
<evidence type="ECO:0000313" key="16">
    <source>
        <dbReference type="Proteomes" id="UP000233020"/>
    </source>
</evidence>
<dbReference type="GO" id="GO:0017147">
    <property type="term" value="F:Wnt-protein binding"/>
    <property type="evidence" value="ECO:0007669"/>
    <property type="project" value="TreeGrafter"/>
</dbReference>
<dbReference type="Gene3D" id="2.120.10.30">
    <property type="entry name" value="TolB, C-terminal domain"/>
    <property type="match status" value="1"/>
</dbReference>
<dbReference type="PROSITE" id="PS50993">
    <property type="entry name" value="NIDOGEN_G2"/>
    <property type="match status" value="1"/>
</dbReference>
<dbReference type="Gene3D" id="2.40.155.10">
    <property type="entry name" value="Green fluorescent protein"/>
    <property type="match status" value="1"/>
</dbReference>
<evidence type="ECO:0000256" key="6">
    <source>
        <dbReference type="ARBA" id="ARBA00022837"/>
    </source>
</evidence>
<dbReference type="GeneTree" id="ENSGT00940000156318"/>
<dbReference type="GO" id="GO:0005886">
    <property type="term" value="C:plasma membrane"/>
    <property type="evidence" value="ECO:0007669"/>
    <property type="project" value="TreeGrafter"/>
</dbReference>
<dbReference type="SUPFAM" id="SSF63825">
    <property type="entry name" value="YWTD domain"/>
    <property type="match status" value="1"/>
</dbReference>
<gene>
    <name evidence="15" type="primary">NID1</name>
</gene>
<keyword evidence="2" id="KW-0964">Secreted</keyword>
<proteinExistence type="predicted"/>
<evidence type="ECO:0000259" key="13">
    <source>
        <dbReference type="PROSITE" id="PS50993"/>
    </source>
</evidence>
<dbReference type="InterPro" id="IPR006605">
    <property type="entry name" value="G2_nidogen/fibulin_G2F"/>
</dbReference>
<dbReference type="SMART" id="SM00135">
    <property type="entry name" value="LY"/>
    <property type="match status" value="5"/>
</dbReference>
<feature type="chain" id="PRO_5014388817" evidence="11">
    <location>
        <begin position="31"/>
        <end position="1038"/>
    </location>
</feature>
<keyword evidence="16" id="KW-1185">Reference proteome</keyword>
<evidence type="ECO:0000259" key="14">
    <source>
        <dbReference type="PROSITE" id="PS51220"/>
    </source>
</evidence>
<dbReference type="InterPro" id="IPR011042">
    <property type="entry name" value="6-blade_b-propeller_TolB-like"/>
</dbReference>
<dbReference type="Gene3D" id="2.10.25.10">
    <property type="entry name" value="Laminin"/>
    <property type="match status" value="2"/>
</dbReference>
<evidence type="ECO:0000256" key="7">
    <source>
        <dbReference type="ARBA" id="ARBA00023157"/>
    </source>
</evidence>
<evidence type="ECO:0000256" key="2">
    <source>
        <dbReference type="ARBA" id="ARBA00022525"/>
    </source>
</evidence>
<feature type="domain" description="EGF-like" evidence="12">
    <location>
        <begin position="668"/>
        <end position="709"/>
    </location>
</feature>
<dbReference type="SUPFAM" id="SSF54511">
    <property type="entry name" value="GFP-like"/>
    <property type="match status" value="1"/>
</dbReference>
<evidence type="ECO:0000256" key="5">
    <source>
        <dbReference type="ARBA" id="ARBA00022729"/>
    </source>
</evidence>
<keyword evidence="5 11" id="KW-0732">Signal</keyword>
<dbReference type="PROSITE" id="PS51220">
    <property type="entry name" value="NIDO"/>
    <property type="match status" value="1"/>
</dbReference>
<dbReference type="FunFam" id="2.10.25.10:FF:000297">
    <property type="entry name" value="Nidogen 1"/>
    <property type="match status" value="1"/>
</dbReference>
<reference evidence="15" key="1">
    <citation type="submission" date="2025-08" db="UniProtKB">
        <authorList>
            <consortium name="Ensembl"/>
        </authorList>
    </citation>
    <scope>IDENTIFICATION</scope>
</reference>
<evidence type="ECO:0000256" key="3">
    <source>
        <dbReference type="ARBA" id="ARBA00022530"/>
    </source>
</evidence>
<keyword evidence="7" id="KW-1015">Disulfide bond</keyword>
<keyword evidence="6" id="KW-0106">Calcium</keyword>
<evidence type="ECO:0000256" key="11">
    <source>
        <dbReference type="SAM" id="SignalP"/>
    </source>
</evidence>
<dbReference type="CDD" id="cd00054">
    <property type="entry name" value="EGF_CA"/>
    <property type="match status" value="1"/>
</dbReference>
<feature type="repeat" description="LDL-receptor class B" evidence="10">
    <location>
        <begin position="867"/>
        <end position="911"/>
    </location>
</feature>
<feature type="repeat" description="LDL-receptor class B" evidence="10">
    <location>
        <begin position="781"/>
        <end position="823"/>
    </location>
</feature>
<dbReference type="InterPro" id="IPR003886">
    <property type="entry name" value="NIDO_dom"/>
</dbReference>
<dbReference type="InterPro" id="IPR024731">
    <property type="entry name" value="NELL2-like_EGF"/>
</dbReference>
<evidence type="ECO:0000256" key="4">
    <source>
        <dbReference type="ARBA" id="ARBA00022536"/>
    </source>
</evidence>
<accession>A0A2K5CS40</accession>
<dbReference type="GO" id="GO:0060070">
    <property type="term" value="P:canonical Wnt signaling pathway"/>
    <property type="evidence" value="ECO:0007669"/>
    <property type="project" value="TreeGrafter"/>
</dbReference>
<dbReference type="InterPro" id="IPR009030">
    <property type="entry name" value="Growth_fac_rcpt_cys_sf"/>
</dbReference>
<dbReference type="InterPro" id="IPR000033">
    <property type="entry name" value="LDLR_classB_rpt"/>
</dbReference>
<evidence type="ECO:0000313" key="15">
    <source>
        <dbReference type="Ensembl" id="ENSANAP00000011508.1"/>
    </source>
</evidence>
<dbReference type="CDD" id="cd00255">
    <property type="entry name" value="nidG2"/>
    <property type="match status" value="1"/>
</dbReference>
<dbReference type="FunFam" id="2.40.155.10:FF:000001">
    <property type="entry name" value="Nidogen 1"/>
    <property type="match status" value="1"/>
</dbReference>
<evidence type="ECO:0000259" key="12">
    <source>
        <dbReference type="PROSITE" id="PS50026"/>
    </source>
</evidence>
<dbReference type="GO" id="GO:0007160">
    <property type="term" value="P:cell-matrix adhesion"/>
    <property type="evidence" value="ECO:0007669"/>
    <property type="project" value="InterPro"/>
</dbReference>
<comment type="caution">
    <text evidence="9">Lacks conserved residue(s) required for the propagation of feature annotation.</text>
</comment>
<dbReference type="Proteomes" id="UP000233020">
    <property type="component" value="Unplaced"/>
</dbReference>
<dbReference type="Pfam" id="PF07474">
    <property type="entry name" value="G2F"/>
    <property type="match status" value="1"/>
</dbReference>
<dbReference type="Ensembl" id="ENSANAT00000029319.1">
    <property type="protein sequence ID" value="ENSANAP00000011508.1"/>
    <property type="gene ID" value="ENSANAG00000023696.1"/>
</dbReference>
<dbReference type="PROSITE" id="PS51120">
    <property type="entry name" value="LDLRB"/>
    <property type="match status" value="3"/>
</dbReference>
<feature type="domain" description="Nidogen G2 beta-barrel" evidence="13">
    <location>
        <begin position="430"/>
        <end position="667"/>
    </location>
</feature>
<evidence type="ECO:0000256" key="8">
    <source>
        <dbReference type="ARBA" id="ARBA00023180"/>
    </source>
</evidence>
<dbReference type="FunFam" id="2.120.10.30:FF:000030">
    <property type="entry name" value="Nidogen 1"/>
    <property type="match status" value="1"/>
</dbReference>